<comment type="caution">
    <text evidence="1">The sequence shown here is derived from an EMBL/GenBank/DDBJ whole genome shotgun (WGS) entry which is preliminary data.</text>
</comment>
<dbReference type="GO" id="GO:0009289">
    <property type="term" value="C:pilus"/>
    <property type="evidence" value="ECO:0007669"/>
    <property type="project" value="InterPro"/>
</dbReference>
<dbReference type="AlphaFoldDB" id="A0A059L2K6"/>
<reference evidence="1 2" key="1">
    <citation type="submission" date="2013-12" db="EMBL/GenBank/DDBJ databases">
        <authorList>
            <person name="Formusa P.A."/>
            <person name="Habash M."/>
            <person name="Lee H."/>
            <person name="Trevors J.T."/>
        </authorList>
    </citation>
    <scope>NUCLEOTIDE SEQUENCE [LARGE SCALE GENOMIC DNA]</scope>
    <source>
        <strain evidence="1 2">PD30</strain>
    </source>
</reference>
<sequence>MVGAALLLVSSLAWGIREEEVFHVSVTIPNHAFYVLPVNAGFLEQEQVMHWNPVTAQLRSLREPFDVKNVNGSISARLAAMPYLFNGRERIELNVRFNRELLSLLDTPVINDEQARAGQRVQLEIEAVKPADGYVPGSYFGTVHLMFEAVNP</sequence>
<evidence type="ECO:0000313" key="2">
    <source>
        <dbReference type="Proteomes" id="UP000026739"/>
    </source>
</evidence>
<gene>
    <name evidence="1" type="ORF">V466_14340</name>
</gene>
<protein>
    <recommendedName>
        <fullName evidence="3">Adhesin</fullName>
    </recommendedName>
</protein>
<proteinExistence type="predicted"/>
<evidence type="ECO:0000313" key="1">
    <source>
        <dbReference type="EMBL" id="KDD68219.1"/>
    </source>
</evidence>
<name>A0A059L2K6_9PSED</name>
<dbReference type="EMBL" id="AZQQ01000078">
    <property type="protein sequence ID" value="KDD68219.1"/>
    <property type="molecule type" value="Genomic_DNA"/>
</dbReference>
<organism evidence="1 2">
    <name type="scientific">Pseudomonas mandelii PD30</name>
    <dbReference type="NCBI Taxonomy" id="1419583"/>
    <lineage>
        <taxon>Bacteria</taxon>
        <taxon>Pseudomonadati</taxon>
        <taxon>Pseudomonadota</taxon>
        <taxon>Gammaproteobacteria</taxon>
        <taxon>Pseudomonadales</taxon>
        <taxon>Pseudomonadaceae</taxon>
        <taxon>Pseudomonas</taxon>
    </lineage>
</organism>
<dbReference type="Gene3D" id="2.60.40.2040">
    <property type="entry name" value="CFA/I fimbrial subunit E, pilin domain"/>
    <property type="match status" value="1"/>
</dbReference>
<dbReference type="InterPro" id="IPR007540">
    <property type="entry name" value="Fimbrial_CS1-type"/>
</dbReference>
<dbReference type="Proteomes" id="UP000026739">
    <property type="component" value="Unassembled WGS sequence"/>
</dbReference>
<evidence type="ECO:0008006" key="3">
    <source>
        <dbReference type="Google" id="ProtNLM"/>
    </source>
</evidence>
<dbReference type="Pfam" id="PF04449">
    <property type="entry name" value="Fimbrial_CS1"/>
    <property type="match status" value="1"/>
</dbReference>
<dbReference type="eggNOG" id="ENOG5033G11">
    <property type="taxonomic scope" value="Bacteria"/>
</dbReference>
<accession>A0A059L2K6</accession>